<feature type="coiled-coil region" evidence="8">
    <location>
        <begin position="105"/>
        <end position="132"/>
    </location>
</feature>
<comment type="subcellular location">
    <subcellularLocation>
        <location evidence="8">Cell membrane</location>
        <topology evidence="8">Single-pass membrane protein</topology>
    </subcellularLocation>
    <text evidence="8">Colocalized with FtsZ to the nascent septal site.</text>
</comment>
<keyword evidence="5 8" id="KW-0472">Membrane</keyword>
<keyword evidence="3 8" id="KW-1133">Transmembrane helix</keyword>
<keyword evidence="11" id="KW-1185">Reference proteome</keyword>
<keyword evidence="6 8" id="KW-0717">Septation</keyword>
<feature type="topological domain" description="Extracellular" evidence="8">
    <location>
        <begin position="1"/>
        <end position="2"/>
    </location>
</feature>
<sequence>MEYIIGSVVLVILIFTISLFWRKKLYKEVDKLEHLKLEIQHRPILEEMTKVKKLNMNGQTEELFEGWRQTWTKVLDVDLGEVDKLLFDAEECIDKLRFRKSAHIREEINVMLKKAEIEMNQILVELEELMGSDEKNRIEMETIQADFKEAKKELFAQRHTYGKAAEAIERKIEALDPKLMQYNEMTLEGNYLAARELVLTITDELAQITHLLAQLPDIYNEIHYALPAELTEMKDGFEEMVQAGYPLAHVPIEKDTTTLQQSIEQARTHVNRLEITEAEELIIKTHQRIDSLYDFLEKEVDALANIKQYDESTAQWLDQMHEQNTSLQTEIEFVRQGYTLNPSDLDIPKGFDKRIGLLHNKYAIIKERIGMNETAYSTLWSEMYTIREELNDIQPAQQSFKEQLQSLRQDEVKVRELKQQLKFKLKEQDRMLRTTNLPSFPEYILNQARDAHEQLFQLEQSLSEKPLNIVTIQQHAATSNEMIDAVYNDTNDMIKTAQSVERVIQYGNRYRSKYEAVYIGLSEAELLFRQGQYQEALEKAAEAIESVEPGALKRIEELSPKTTKEDQYA</sequence>
<name>A0ABV3Q038_9BACL</name>
<evidence type="ECO:0000256" key="8">
    <source>
        <dbReference type="HAMAP-Rule" id="MF_00728"/>
    </source>
</evidence>
<protein>
    <recommendedName>
        <fullName evidence="8">Septation ring formation regulator EzrA</fullName>
    </recommendedName>
</protein>
<evidence type="ECO:0000256" key="5">
    <source>
        <dbReference type="ARBA" id="ARBA00023136"/>
    </source>
</evidence>
<keyword evidence="2 8" id="KW-0812">Transmembrane</keyword>
<keyword evidence="7 8" id="KW-0131">Cell cycle</keyword>
<feature type="transmembrane region" description="Helical" evidence="9">
    <location>
        <begin position="6"/>
        <end position="22"/>
    </location>
</feature>
<evidence type="ECO:0000256" key="9">
    <source>
        <dbReference type="SAM" id="Phobius"/>
    </source>
</evidence>
<proteinExistence type="inferred from homology"/>
<dbReference type="Proteomes" id="UP001556040">
    <property type="component" value="Unassembled WGS sequence"/>
</dbReference>
<dbReference type="EMBL" id="JBFMIA010000001">
    <property type="protein sequence ID" value="MEW9500690.1"/>
    <property type="molecule type" value="Genomic_DNA"/>
</dbReference>
<dbReference type="RefSeq" id="WP_367778007.1">
    <property type="nucleotide sequence ID" value="NZ_JBFMIA010000001.1"/>
</dbReference>
<dbReference type="NCBIfam" id="NF003413">
    <property type="entry name" value="PRK04778.1-7"/>
    <property type="match status" value="1"/>
</dbReference>
<comment type="function">
    <text evidence="8">Negative regulator of FtsZ ring formation; modulates the frequency and position of FtsZ ring formation. Inhibits FtsZ ring formation at polar sites. Interacts either with FtsZ or with one of its binding partners to promote depolymerization.</text>
</comment>
<keyword evidence="4 8" id="KW-0175">Coiled coil</keyword>
<feature type="coiled-coil region" evidence="8">
    <location>
        <begin position="400"/>
        <end position="427"/>
    </location>
</feature>
<evidence type="ECO:0000313" key="11">
    <source>
        <dbReference type="Proteomes" id="UP001556040"/>
    </source>
</evidence>
<keyword evidence="8" id="KW-1003">Cell membrane</keyword>
<organism evidence="10 11">
    <name type="scientific">Jeotgalibacillus marinus</name>
    <dbReference type="NCBI Taxonomy" id="86667"/>
    <lineage>
        <taxon>Bacteria</taxon>
        <taxon>Bacillati</taxon>
        <taxon>Bacillota</taxon>
        <taxon>Bacilli</taxon>
        <taxon>Bacillales</taxon>
        <taxon>Caryophanaceae</taxon>
        <taxon>Jeotgalibacillus</taxon>
    </lineage>
</organism>
<dbReference type="InterPro" id="IPR010379">
    <property type="entry name" value="EzrA"/>
</dbReference>
<evidence type="ECO:0000256" key="4">
    <source>
        <dbReference type="ARBA" id="ARBA00023054"/>
    </source>
</evidence>
<evidence type="ECO:0000313" key="10">
    <source>
        <dbReference type="EMBL" id="MEW9500690.1"/>
    </source>
</evidence>
<evidence type="ECO:0000256" key="7">
    <source>
        <dbReference type="ARBA" id="ARBA00023306"/>
    </source>
</evidence>
<reference evidence="10 11" key="1">
    <citation type="journal article" date="1979" name="Int. J. Syst. Evol. Microbiol.">
        <title>Bacillus globisporus subsp. marinus subsp. nov.</title>
        <authorList>
            <person name="Liu H."/>
        </authorList>
    </citation>
    <scope>NUCLEOTIDE SEQUENCE [LARGE SCALE GENOMIC DNA]</scope>
    <source>
        <strain evidence="10 11">DSM 1297</strain>
    </source>
</reference>
<keyword evidence="1 8" id="KW-0132">Cell division</keyword>
<gene>
    <name evidence="8 10" type="primary">ezrA</name>
    <name evidence="10" type="ORF">AB1471_02615</name>
</gene>
<dbReference type="Pfam" id="PF06160">
    <property type="entry name" value="EzrA"/>
    <property type="match status" value="1"/>
</dbReference>
<comment type="caution">
    <text evidence="10">The sequence shown here is derived from an EMBL/GenBank/DDBJ whole genome shotgun (WGS) entry which is preliminary data.</text>
</comment>
<accession>A0ABV3Q038</accession>
<evidence type="ECO:0000256" key="1">
    <source>
        <dbReference type="ARBA" id="ARBA00022618"/>
    </source>
</evidence>
<evidence type="ECO:0000256" key="6">
    <source>
        <dbReference type="ARBA" id="ARBA00023210"/>
    </source>
</evidence>
<evidence type="ECO:0000256" key="3">
    <source>
        <dbReference type="ARBA" id="ARBA00022989"/>
    </source>
</evidence>
<evidence type="ECO:0000256" key="2">
    <source>
        <dbReference type="ARBA" id="ARBA00022692"/>
    </source>
</evidence>
<feature type="topological domain" description="Cytoplasmic" evidence="8">
    <location>
        <begin position="22"/>
        <end position="569"/>
    </location>
</feature>
<comment type="similarity">
    <text evidence="8">Belongs to the EzrA family.</text>
</comment>
<dbReference type="HAMAP" id="MF_00728">
    <property type="entry name" value="EzrA"/>
    <property type="match status" value="1"/>
</dbReference>